<dbReference type="Proteomes" id="UP001418222">
    <property type="component" value="Unassembled WGS sequence"/>
</dbReference>
<accession>A0AAP0BQT8</accession>
<dbReference type="Pfam" id="PF03372">
    <property type="entry name" value="Exo_endo_phos"/>
    <property type="match status" value="1"/>
</dbReference>
<gene>
    <name evidence="2" type="ORF">KSP39_PZI007762</name>
</gene>
<dbReference type="InterPro" id="IPR036691">
    <property type="entry name" value="Endo/exonu/phosph_ase_sf"/>
</dbReference>
<protein>
    <recommendedName>
        <fullName evidence="1">Endonuclease/exonuclease/phosphatase domain-containing protein</fullName>
    </recommendedName>
</protein>
<dbReference type="AlphaFoldDB" id="A0AAP0BQT8"/>
<name>A0AAP0BQT8_9ASPA</name>
<organism evidence="2 3">
    <name type="scientific">Platanthera zijinensis</name>
    <dbReference type="NCBI Taxonomy" id="2320716"/>
    <lineage>
        <taxon>Eukaryota</taxon>
        <taxon>Viridiplantae</taxon>
        <taxon>Streptophyta</taxon>
        <taxon>Embryophyta</taxon>
        <taxon>Tracheophyta</taxon>
        <taxon>Spermatophyta</taxon>
        <taxon>Magnoliopsida</taxon>
        <taxon>Liliopsida</taxon>
        <taxon>Asparagales</taxon>
        <taxon>Orchidaceae</taxon>
        <taxon>Orchidoideae</taxon>
        <taxon>Orchideae</taxon>
        <taxon>Orchidinae</taxon>
        <taxon>Platanthera</taxon>
    </lineage>
</organism>
<dbReference type="PANTHER" id="PTHR33710:SF71">
    <property type="entry name" value="ENDONUCLEASE_EXONUCLEASE_PHOSPHATASE DOMAIN-CONTAINING PROTEIN"/>
    <property type="match status" value="1"/>
</dbReference>
<dbReference type="Gene3D" id="3.60.10.10">
    <property type="entry name" value="Endonuclease/exonuclease/phosphatase"/>
    <property type="match status" value="1"/>
</dbReference>
<sequence length="343" mass="38870">MSVVIIWNCRGVRKKEAGNYLRSIVHAHDVGVVGVIGLLETKVELLSRRDIDAVAGRNWDFFHHPAEGRSGGILVLWRSDIVQVTISSAMAQCVLATVRWPDRSQWMVAFVYANKYYHIRRSLWQLLAKKNGTPLPMLIGGDFNCLLRAEDKSSPSNFHYTIGAREMDEWITSSALHELQFSGPAFTWCNNRPGPDRLLSRLDRMFFNATALDRVNLATVQHLNRVASDHCPLLLRIAVDAPPPKSRWLRFEDVWLSYPTAWRVVTANWSKADHGAPAEVLSCKCRRTLRVLHFWSRHKFRELGTSRTSLEAEIARLQVLESTALGLSPEQCTMLISQGQGAE</sequence>
<comment type="caution">
    <text evidence="2">The sequence shown here is derived from an EMBL/GenBank/DDBJ whole genome shotgun (WGS) entry which is preliminary data.</text>
</comment>
<dbReference type="SUPFAM" id="SSF56219">
    <property type="entry name" value="DNase I-like"/>
    <property type="match status" value="1"/>
</dbReference>
<proteinExistence type="predicted"/>
<dbReference type="InterPro" id="IPR005135">
    <property type="entry name" value="Endo/exonuclease/phosphatase"/>
</dbReference>
<evidence type="ECO:0000259" key="1">
    <source>
        <dbReference type="Pfam" id="PF03372"/>
    </source>
</evidence>
<keyword evidence="3" id="KW-1185">Reference proteome</keyword>
<evidence type="ECO:0000313" key="2">
    <source>
        <dbReference type="EMBL" id="KAK8945122.1"/>
    </source>
</evidence>
<dbReference type="GO" id="GO:0003824">
    <property type="term" value="F:catalytic activity"/>
    <property type="evidence" value="ECO:0007669"/>
    <property type="project" value="InterPro"/>
</dbReference>
<evidence type="ECO:0000313" key="3">
    <source>
        <dbReference type="Proteomes" id="UP001418222"/>
    </source>
</evidence>
<feature type="domain" description="Endonuclease/exonuclease/phosphatase" evidence="1">
    <location>
        <begin position="7"/>
        <end position="230"/>
    </location>
</feature>
<dbReference type="EMBL" id="JBBWWQ010000006">
    <property type="protein sequence ID" value="KAK8945122.1"/>
    <property type="molecule type" value="Genomic_DNA"/>
</dbReference>
<dbReference type="PANTHER" id="PTHR33710">
    <property type="entry name" value="BNAC02G09200D PROTEIN"/>
    <property type="match status" value="1"/>
</dbReference>
<reference evidence="2 3" key="1">
    <citation type="journal article" date="2022" name="Nat. Plants">
        <title>Genomes of leafy and leafless Platanthera orchids illuminate the evolution of mycoheterotrophy.</title>
        <authorList>
            <person name="Li M.H."/>
            <person name="Liu K.W."/>
            <person name="Li Z."/>
            <person name="Lu H.C."/>
            <person name="Ye Q.L."/>
            <person name="Zhang D."/>
            <person name="Wang J.Y."/>
            <person name="Li Y.F."/>
            <person name="Zhong Z.M."/>
            <person name="Liu X."/>
            <person name="Yu X."/>
            <person name="Liu D.K."/>
            <person name="Tu X.D."/>
            <person name="Liu B."/>
            <person name="Hao Y."/>
            <person name="Liao X.Y."/>
            <person name="Jiang Y.T."/>
            <person name="Sun W.H."/>
            <person name="Chen J."/>
            <person name="Chen Y.Q."/>
            <person name="Ai Y."/>
            <person name="Zhai J.W."/>
            <person name="Wu S.S."/>
            <person name="Zhou Z."/>
            <person name="Hsiao Y.Y."/>
            <person name="Wu W.L."/>
            <person name="Chen Y.Y."/>
            <person name="Lin Y.F."/>
            <person name="Hsu J.L."/>
            <person name="Li C.Y."/>
            <person name="Wang Z.W."/>
            <person name="Zhao X."/>
            <person name="Zhong W.Y."/>
            <person name="Ma X.K."/>
            <person name="Ma L."/>
            <person name="Huang J."/>
            <person name="Chen G.Z."/>
            <person name="Huang M.Z."/>
            <person name="Huang L."/>
            <person name="Peng D.H."/>
            <person name="Luo Y.B."/>
            <person name="Zou S.Q."/>
            <person name="Chen S.P."/>
            <person name="Lan S."/>
            <person name="Tsai W.C."/>
            <person name="Van de Peer Y."/>
            <person name="Liu Z.J."/>
        </authorList>
    </citation>
    <scope>NUCLEOTIDE SEQUENCE [LARGE SCALE GENOMIC DNA]</scope>
    <source>
        <strain evidence="2">Lor287</strain>
    </source>
</reference>